<dbReference type="SUPFAM" id="SSF50923">
    <property type="entry name" value="Hemopexin-like domain"/>
    <property type="match status" value="1"/>
</dbReference>
<dbReference type="Pfam" id="PF01400">
    <property type="entry name" value="Astacin"/>
    <property type="match status" value="1"/>
</dbReference>
<keyword evidence="1 2" id="KW-0378">Hydrolase</keyword>
<evidence type="ECO:0000256" key="2">
    <source>
        <dbReference type="RuleBase" id="RU361183"/>
    </source>
</evidence>
<protein>
    <recommendedName>
        <fullName evidence="2">Metalloendopeptidase</fullName>
        <ecNumber evidence="2">3.4.24.-</ecNumber>
    </recommendedName>
</protein>
<feature type="signal peptide" evidence="2">
    <location>
        <begin position="1"/>
        <end position="18"/>
    </location>
</feature>
<dbReference type="CDD" id="cd04280">
    <property type="entry name" value="ZnMc_astacin_like"/>
    <property type="match status" value="1"/>
</dbReference>
<dbReference type="Proteomes" id="UP000186922">
    <property type="component" value="Unassembled WGS sequence"/>
</dbReference>
<accession>A0A1D1W6I3</accession>
<evidence type="ECO:0000313" key="4">
    <source>
        <dbReference type="EMBL" id="GAV09035.1"/>
    </source>
</evidence>
<keyword evidence="1 2" id="KW-0482">Metalloprotease</keyword>
<comment type="caution">
    <text evidence="1">Lacks conserved residue(s) required for the propagation of feature annotation.</text>
</comment>
<sequence length="536" mass="61498">MLLLSFIAFSSFVIPSRCRFIDLGLDDDYYSSPNDAVDGDPLWLRLREGHNSSIDEYPEQDQVFSGNFEEIYDSQVNGIEIYENDIIVNRSTQFYRNHSDELNERTFLRDKAFHWPTTTIPVIIDPKAPYTRRQRALILDAMWQYHKHTCIRFVHRTRELDYIFITMDPKRGCSSNVGRQGGRQDMYLKIPGCVTLVGTALHEFMHNLGFFHEHSRPDRDSNIKILLDRIMPGFEGNFKAFSQVFVDTLGQPYDYDSVMHYSAVAFTKDGSYTIVPYFADVKRLGQRKKFSRIDIRKVNRAYRCPQRDTESDPEEDQDSAVVSATMPSNTTRPEKIVKIFGGSPGLCNTQGPVDAAVFNDGKLYVFKKGYFWVYRMISRGHFGVTHLKPQLVTSKINEFLPKRMEAVVRLDKCFYVFANDTVYTLTALDSTTAVDITATQRTFAPLRWRVRGMVQMDNQTFFSNGSLLFSYNPINDAIIGQLQLSNASGLPLTHDMIFNVDDRRVMMIGGSKVYLTRPGTLVVEEGFPTSFHSAFC</sequence>
<dbReference type="InterPro" id="IPR036375">
    <property type="entry name" value="Hemopexin-like_dom_sf"/>
</dbReference>
<dbReference type="PANTHER" id="PTHR10127">
    <property type="entry name" value="DISCOIDIN, CUB, EGF, LAMININ , AND ZINC METALLOPROTEASE DOMAIN CONTAINING"/>
    <property type="match status" value="1"/>
</dbReference>
<feature type="domain" description="Peptidase M12A" evidence="3">
    <location>
        <begin position="106"/>
        <end position="305"/>
    </location>
</feature>
<feature type="binding site" evidence="1">
    <location>
        <position position="202"/>
    </location>
    <ligand>
        <name>Zn(2+)</name>
        <dbReference type="ChEBI" id="CHEBI:29105"/>
        <note>catalytic</note>
    </ligand>
</feature>
<dbReference type="GO" id="GO:0004222">
    <property type="term" value="F:metalloendopeptidase activity"/>
    <property type="evidence" value="ECO:0007669"/>
    <property type="project" value="UniProtKB-UniRule"/>
</dbReference>
<dbReference type="InterPro" id="IPR001506">
    <property type="entry name" value="Peptidase_M12A"/>
</dbReference>
<feature type="binding site" evidence="1">
    <location>
        <position position="206"/>
    </location>
    <ligand>
        <name>Zn(2+)</name>
        <dbReference type="ChEBI" id="CHEBI:29105"/>
        <note>catalytic</note>
    </ligand>
</feature>
<evidence type="ECO:0000313" key="5">
    <source>
        <dbReference type="Proteomes" id="UP000186922"/>
    </source>
</evidence>
<dbReference type="STRING" id="947166.A0A1D1W6I3"/>
<evidence type="ECO:0000259" key="3">
    <source>
        <dbReference type="PROSITE" id="PS51864"/>
    </source>
</evidence>
<dbReference type="PANTHER" id="PTHR10127:SF883">
    <property type="entry name" value="ZINC METALLOPROTEINASE NAS-8"/>
    <property type="match status" value="1"/>
</dbReference>
<keyword evidence="1 2" id="KW-0645">Protease</keyword>
<reference evidence="4 5" key="1">
    <citation type="journal article" date="2016" name="Nat. Commun.">
        <title>Extremotolerant tardigrade genome and improved radiotolerance of human cultured cells by tardigrade-unique protein.</title>
        <authorList>
            <person name="Hashimoto T."/>
            <person name="Horikawa D.D."/>
            <person name="Saito Y."/>
            <person name="Kuwahara H."/>
            <person name="Kozuka-Hata H."/>
            <person name="Shin-I T."/>
            <person name="Minakuchi Y."/>
            <person name="Ohishi K."/>
            <person name="Motoyama A."/>
            <person name="Aizu T."/>
            <person name="Enomoto A."/>
            <person name="Kondo K."/>
            <person name="Tanaka S."/>
            <person name="Hara Y."/>
            <person name="Koshikawa S."/>
            <person name="Sagara H."/>
            <person name="Miura T."/>
            <person name="Yokobori S."/>
            <person name="Miyagawa K."/>
            <person name="Suzuki Y."/>
            <person name="Kubo T."/>
            <person name="Oyama M."/>
            <person name="Kohara Y."/>
            <person name="Fujiyama A."/>
            <person name="Arakawa K."/>
            <person name="Katayama T."/>
            <person name="Toyoda A."/>
            <person name="Kunieda T."/>
        </authorList>
    </citation>
    <scope>NUCLEOTIDE SEQUENCE [LARGE SCALE GENOMIC DNA]</scope>
    <source>
        <strain evidence="4 5">YOKOZUNA-1</strain>
    </source>
</reference>
<dbReference type="AlphaFoldDB" id="A0A1D1W6I3"/>
<dbReference type="InterPro" id="IPR024079">
    <property type="entry name" value="MetalloPept_cat_dom_sf"/>
</dbReference>
<dbReference type="SUPFAM" id="SSF55486">
    <property type="entry name" value="Metalloproteases ('zincins'), catalytic domain"/>
    <property type="match status" value="1"/>
</dbReference>
<comment type="caution">
    <text evidence="4">The sequence shown here is derived from an EMBL/GenBank/DDBJ whole genome shotgun (WGS) entry which is preliminary data.</text>
</comment>
<name>A0A1D1W6I3_RAMVA</name>
<feature type="binding site" evidence="1">
    <location>
        <position position="212"/>
    </location>
    <ligand>
        <name>Zn(2+)</name>
        <dbReference type="ChEBI" id="CHEBI:29105"/>
        <note>catalytic</note>
    </ligand>
</feature>
<dbReference type="InterPro" id="IPR006026">
    <property type="entry name" value="Peptidase_Metallo"/>
</dbReference>
<dbReference type="GO" id="GO:0006508">
    <property type="term" value="P:proteolysis"/>
    <property type="evidence" value="ECO:0007669"/>
    <property type="project" value="UniProtKB-KW"/>
</dbReference>
<dbReference type="Gene3D" id="3.40.390.10">
    <property type="entry name" value="Collagenase (Catalytic Domain)"/>
    <property type="match status" value="1"/>
</dbReference>
<feature type="active site" evidence="1">
    <location>
        <position position="203"/>
    </location>
</feature>
<keyword evidence="5" id="KW-1185">Reference proteome</keyword>
<dbReference type="Gene3D" id="2.110.10.10">
    <property type="entry name" value="Hemopexin-like domain"/>
    <property type="match status" value="1"/>
</dbReference>
<proteinExistence type="predicted"/>
<dbReference type="PRINTS" id="PR00480">
    <property type="entry name" value="ASTACIN"/>
</dbReference>
<dbReference type="EC" id="3.4.24.-" evidence="2"/>
<dbReference type="OrthoDB" id="291007at2759"/>
<dbReference type="PROSITE" id="PS51864">
    <property type="entry name" value="ASTACIN"/>
    <property type="match status" value="1"/>
</dbReference>
<keyword evidence="2" id="KW-0732">Signal</keyword>
<keyword evidence="1 2" id="KW-0479">Metal-binding</keyword>
<organism evidence="4 5">
    <name type="scientific">Ramazzottius varieornatus</name>
    <name type="common">Water bear</name>
    <name type="synonym">Tardigrade</name>
    <dbReference type="NCBI Taxonomy" id="947166"/>
    <lineage>
        <taxon>Eukaryota</taxon>
        <taxon>Metazoa</taxon>
        <taxon>Ecdysozoa</taxon>
        <taxon>Tardigrada</taxon>
        <taxon>Eutardigrada</taxon>
        <taxon>Parachela</taxon>
        <taxon>Hypsibioidea</taxon>
        <taxon>Ramazzottiidae</taxon>
        <taxon>Ramazzottius</taxon>
    </lineage>
</organism>
<dbReference type="EMBL" id="BDGG01000020">
    <property type="protein sequence ID" value="GAV09035.1"/>
    <property type="molecule type" value="Genomic_DNA"/>
</dbReference>
<evidence type="ECO:0000256" key="1">
    <source>
        <dbReference type="PROSITE-ProRule" id="PRU01211"/>
    </source>
</evidence>
<dbReference type="GO" id="GO:0008270">
    <property type="term" value="F:zinc ion binding"/>
    <property type="evidence" value="ECO:0007669"/>
    <property type="project" value="UniProtKB-UniRule"/>
</dbReference>
<feature type="chain" id="PRO_5008811148" description="Metalloendopeptidase" evidence="2">
    <location>
        <begin position="19"/>
        <end position="536"/>
    </location>
</feature>
<dbReference type="InterPro" id="IPR034035">
    <property type="entry name" value="Astacin-like_dom"/>
</dbReference>
<keyword evidence="1 2" id="KW-0862">Zinc</keyword>
<dbReference type="SMART" id="SM00235">
    <property type="entry name" value="ZnMc"/>
    <property type="match status" value="1"/>
</dbReference>
<comment type="cofactor">
    <cofactor evidence="1 2">
        <name>Zn(2+)</name>
        <dbReference type="ChEBI" id="CHEBI:29105"/>
    </cofactor>
    <text evidence="1 2">Binds 1 zinc ion per subunit.</text>
</comment>
<gene>
    <name evidence="4" type="primary">RvY_18639-1</name>
    <name evidence="4" type="synonym">RvY_18639.1</name>
    <name evidence="4" type="ORF">RvY_18639</name>
</gene>